<proteinExistence type="predicted"/>
<reference evidence="1 2" key="1">
    <citation type="submission" date="2017-08" db="EMBL/GenBank/DDBJ databases">
        <title>Whole Genome Sequence of Sphingobium hydrophobicum C1: Insights into Adaption to the Electronic-waste Contaminated Sediment.</title>
        <authorList>
            <person name="Song D."/>
            <person name="Chen X."/>
            <person name="Xu M."/>
        </authorList>
    </citation>
    <scope>NUCLEOTIDE SEQUENCE [LARGE SCALE GENOMIC DNA]</scope>
    <source>
        <strain evidence="1 2">C1</strain>
    </source>
</reference>
<gene>
    <name evidence="1" type="ORF">CJD35_02715</name>
</gene>
<organism evidence="1 2">
    <name type="scientific">Sphingobium xenophagum</name>
    <dbReference type="NCBI Taxonomy" id="121428"/>
    <lineage>
        <taxon>Bacteria</taxon>
        <taxon>Pseudomonadati</taxon>
        <taxon>Pseudomonadota</taxon>
        <taxon>Alphaproteobacteria</taxon>
        <taxon>Sphingomonadales</taxon>
        <taxon>Sphingomonadaceae</taxon>
        <taxon>Sphingobium</taxon>
    </lineage>
</organism>
<accession>A0A249MQS2</accession>
<dbReference type="AlphaFoldDB" id="A0A249MQS2"/>
<evidence type="ECO:0000313" key="1">
    <source>
        <dbReference type="EMBL" id="ASY43487.1"/>
    </source>
</evidence>
<dbReference type="KEGG" id="shyd:CJD35_02715"/>
<dbReference type="RefSeq" id="WP_095686777.1">
    <property type="nucleotide sequence ID" value="NZ_CP022745.1"/>
</dbReference>
<dbReference type="EMBL" id="CP022745">
    <property type="protein sequence ID" value="ASY43487.1"/>
    <property type="molecule type" value="Genomic_DNA"/>
</dbReference>
<name>A0A249MQS2_SPHXE</name>
<protein>
    <submittedName>
        <fullName evidence="1">Uncharacterized protein</fullName>
    </submittedName>
</protein>
<sequence length="69" mass="8076">MRDDVEALTLMAEEISLLRDLSTQDKSDPSWILVRACADHMCEIMDHFAGTQWHLSGEMPWWRAFQKKP</sequence>
<evidence type="ECO:0000313" key="2">
    <source>
        <dbReference type="Proteomes" id="UP000217141"/>
    </source>
</evidence>
<dbReference type="Proteomes" id="UP000217141">
    <property type="component" value="Chromosome I"/>
</dbReference>